<evidence type="ECO:0000256" key="1">
    <source>
        <dbReference type="ARBA" id="ARBA00022723"/>
    </source>
</evidence>
<dbReference type="Gene3D" id="6.10.140.2220">
    <property type="match status" value="1"/>
</dbReference>
<evidence type="ECO:0000259" key="5">
    <source>
        <dbReference type="PROSITE" id="PS50865"/>
    </source>
</evidence>
<dbReference type="RefSeq" id="XP_056791266.1">
    <property type="nucleotide sequence ID" value="XM_056933725.1"/>
</dbReference>
<evidence type="ECO:0000313" key="6">
    <source>
        <dbReference type="EMBL" id="KAJ5489233.1"/>
    </source>
</evidence>
<feature type="domain" description="MYND-type" evidence="5">
    <location>
        <begin position="41"/>
        <end position="77"/>
    </location>
</feature>
<dbReference type="PROSITE" id="PS50865">
    <property type="entry name" value="ZF_MYND_2"/>
    <property type="match status" value="1"/>
</dbReference>
<dbReference type="EMBL" id="JAPWDQ010000004">
    <property type="protein sequence ID" value="KAJ5489233.1"/>
    <property type="molecule type" value="Genomic_DNA"/>
</dbReference>
<name>A0A9W9XE73_9EURO</name>
<evidence type="ECO:0000256" key="4">
    <source>
        <dbReference type="PROSITE-ProRule" id="PRU00134"/>
    </source>
</evidence>
<dbReference type="AlphaFoldDB" id="A0A9W9XE73"/>
<reference evidence="6" key="2">
    <citation type="journal article" date="2023" name="IMA Fungus">
        <title>Comparative genomic study of the Penicillium genus elucidates a diverse pangenome and 15 lateral gene transfer events.</title>
        <authorList>
            <person name="Petersen C."/>
            <person name="Sorensen T."/>
            <person name="Nielsen M.R."/>
            <person name="Sondergaard T.E."/>
            <person name="Sorensen J.L."/>
            <person name="Fitzpatrick D.A."/>
            <person name="Frisvad J.C."/>
            <person name="Nielsen K.L."/>
        </authorList>
    </citation>
    <scope>NUCLEOTIDE SEQUENCE</scope>
    <source>
        <strain evidence="6">IBT 30728</strain>
    </source>
</reference>
<evidence type="ECO:0000256" key="2">
    <source>
        <dbReference type="ARBA" id="ARBA00022771"/>
    </source>
</evidence>
<dbReference type="GO" id="GO:0008270">
    <property type="term" value="F:zinc ion binding"/>
    <property type="evidence" value="ECO:0007669"/>
    <property type="project" value="UniProtKB-KW"/>
</dbReference>
<dbReference type="Proteomes" id="UP001148312">
    <property type="component" value="Unassembled WGS sequence"/>
</dbReference>
<evidence type="ECO:0000256" key="3">
    <source>
        <dbReference type="ARBA" id="ARBA00022833"/>
    </source>
</evidence>
<sequence length="391" mass="45217">MTWPDIREEPVSLTAVFTFHTVFLTSLQINILEQTSLPESCVVCGGDANITCPTCRCVAWCTTEHQVADTKTHREWCPHIDQCQRVLDEMLEDLRQGNQAPATNSVGSSREHEETASWMEQVYQLLKLQSRVRHRAAVEEMVRSALLMLQLGGQGDPFRISRLILPLFLRIGQYQEFYDFVRWRMQSLALPDNANIYLGLRYTVDVLPNAQIGPYMVDFFEDIAIFGDRAWSLDLLLMLCLMKIKLYIELQDIDRLAELHLPALANYPAGVVDFLRYHCEIPEIRRNAALLESRHIRHLTLERLLDNIHELIDWIELREPLWLLWLAMTVRKGGAAEWDNLSDREHNQSSLLHFRMVYQAWAETPRAVSALLAIQLSREADENEKLVIPAL</sequence>
<keyword evidence="3" id="KW-0862">Zinc</keyword>
<evidence type="ECO:0000313" key="7">
    <source>
        <dbReference type="Proteomes" id="UP001148312"/>
    </source>
</evidence>
<dbReference type="GeneID" id="81623974"/>
<keyword evidence="1" id="KW-0479">Metal-binding</keyword>
<keyword evidence="7" id="KW-1185">Reference proteome</keyword>
<accession>A0A9W9XE73</accession>
<protein>
    <recommendedName>
        <fullName evidence="5">MYND-type domain-containing protein</fullName>
    </recommendedName>
</protein>
<reference evidence="6" key="1">
    <citation type="submission" date="2022-12" db="EMBL/GenBank/DDBJ databases">
        <authorList>
            <person name="Petersen C."/>
        </authorList>
    </citation>
    <scope>NUCLEOTIDE SEQUENCE</scope>
    <source>
        <strain evidence="6">IBT 30728</strain>
    </source>
</reference>
<dbReference type="InterPro" id="IPR002893">
    <property type="entry name" value="Znf_MYND"/>
</dbReference>
<comment type="caution">
    <text evidence="6">The sequence shown here is derived from an EMBL/GenBank/DDBJ whole genome shotgun (WGS) entry which is preliminary data.</text>
</comment>
<dbReference type="SUPFAM" id="SSF144232">
    <property type="entry name" value="HIT/MYND zinc finger-like"/>
    <property type="match status" value="1"/>
</dbReference>
<organism evidence="6 7">
    <name type="scientific">Penicillium diatomitis</name>
    <dbReference type="NCBI Taxonomy" id="2819901"/>
    <lineage>
        <taxon>Eukaryota</taxon>
        <taxon>Fungi</taxon>
        <taxon>Dikarya</taxon>
        <taxon>Ascomycota</taxon>
        <taxon>Pezizomycotina</taxon>
        <taxon>Eurotiomycetes</taxon>
        <taxon>Eurotiomycetidae</taxon>
        <taxon>Eurotiales</taxon>
        <taxon>Aspergillaceae</taxon>
        <taxon>Penicillium</taxon>
    </lineage>
</organism>
<keyword evidence="2 4" id="KW-0863">Zinc-finger</keyword>
<proteinExistence type="predicted"/>
<gene>
    <name evidence="6" type="ORF">N7539_004123</name>
</gene>